<evidence type="ECO:0000313" key="2">
    <source>
        <dbReference type="Proteomes" id="UP000215914"/>
    </source>
</evidence>
<name>A0A9K3NZF8_HELAN</name>
<protein>
    <submittedName>
        <fullName evidence="1">Uncharacterized protein</fullName>
    </submittedName>
</protein>
<reference evidence="1" key="2">
    <citation type="submission" date="2020-06" db="EMBL/GenBank/DDBJ databases">
        <title>Helianthus annuus Genome sequencing and assembly Release 2.</title>
        <authorList>
            <person name="Gouzy J."/>
            <person name="Langlade N."/>
            <person name="Munos S."/>
        </authorList>
    </citation>
    <scope>NUCLEOTIDE SEQUENCE</scope>
    <source>
        <tissue evidence="1">Leaves</tissue>
    </source>
</reference>
<proteinExistence type="predicted"/>
<keyword evidence="2" id="KW-1185">Reference proteome</keyword>
<organism evidence="1 2">
    <name type="scientific">Helianthus annuus</name>
    <name type="common">Common sunflower</name>
    <dbReference type="NCBI Taxonomy" id="4232"/>
    <lineage>
        <taxon>Eukaryota</taxon>
        <taxon>Viridiplantae</taxon>
        <taxon>Streptophyta</taxon>
        <taxon>Embryophyta</taxon>
        <taxon>Tracheophyta</taxon>
        <taxon>Spermatophyta</taxon>
        <taxon>Magnoliopsida</taxon>
        <taxon>eudicotyledons</taxon>
        <taxon>Gunneridae</taxon>
        <taxon>Pentapetalae</taxon>
        <taxon>asterids</taxon>
        <taxon>campanulids</taxon>
        <taxon>Asterales</taxon>
        <taxon>Asteraceae</taxon>
        <taxon>Asteroideae</taxon>
        <taxon>Heliantheae alliance</taxon>
        <taxon>Heliantheae</taxon>
        <taxon>Helianthus</taxon>
    </lineage>
</organism>
<accession>A0A9K3NZF8</accession>
<gene>
    <name evidence="1" type="ORF">HanXRQr2_Chr02g0046481</name>
</gene>
<sequence>MLLLDHTYHIARIDALPVMRTVEMKKHPHQQTSTSHLLHRIPSLLRLEGVVLVPSPSISVAAPPLASSKSSGFGR</sequence>
<comment type="caution">
    <text evidence="1">The sequence shown here is derived from an EMBL/GenBank/DDBJ whole genome shotgun (WGS) entry which is preliminary data.</text>
</comment>
<reference evidence="1" key="1">
    <citation type="journal article" date="2017" name="Nature">
        <title>The sunflower genome provides insights into oil metabolism, flowering and Asterid evolution.</title>
        <authorList>
            <person name="Badouin H."/>
            <person name="Gouzy J."/>
            <person name="Grassa C.J."/>
            <person name="Murat F."/>
            <person name="Staton S.E."/>
            <person name="Cottret L."/>
            <person name="Lelandais-Briere C."/>
            <person name="Owens G.L."/>
            <person name="Carrere S."/>
            <person name="Mayjonade B."/>
            <person name="Legrand L."/>
            <person name="Gill N."/>
            <person name="Kane N.C."/>
            <person name="Bowers J.E."/>
            <person name="Hubner S."/>
            <person name="Bellec A."/>
            <person name="Berard A."/>
            <person name="Berges H."/>
            <person name="Blanchet N."/>
            <person name="Boniface M.C."/>
            <person name="Brunel D."/>
            <person name="Catrice O."/>
            <person name="Chaidir N."/>
            <person name="Claudel C."/>
            <person name="Donnadieu C."/>
            <person name="Faraut T."/>
            <person name="Fievet G."/>
            <person name="Helmstetter N."/>
            <person name="King M."/>
            <person name="Knapp S.J."/>
            <person name="Lai Z."/>
            <person name="Le Paslier M.C."/>
            <person name="Lippi Y."/>
            <person name="Lorenzon L."/>
            <person name="Mandel J.R."/>
            <person name="Marage G."/>
            <person name="Marchand G."/>
            <person name="Marquand E."/>
            <person name="Bret-Mestries E."/>
            <person name="Morien E."/>
            <person name="Nambeesan S."/>
            <person name="Nguyen T."/>
            <person name="Pegot-Espagnet P."/>
            <person name="Pouilly N."/>
            <person name="Raftis F."/>
            <person name="Sallet E."/>
            <person name="Schiex T."/>
            <person name="Thomas J."/>
            <person name="Vandecasteele C."/>
            <person name="Vares D."/>
            <person name="Vear F."/>
            <person name="Vautrin S."/>
            <person name="Crespi M."/>
            <person name="Mangin B."/>
            <person name="Burke J.M."/>
            <person name="Salse J."/>
            <person name="Munos S."/>
            <person name="Vincourt P."/>
            <person name="Rieseberg L.H."/>
            <person name="Langlade N.B."/>
        </authorList>
    </citation>
    <scope>NUCLEOTIDE SEQUENCE</scope>
    <source>
        <tissue evidence="1">Leaves</tissue>
    </source>
</reference>
<dbReference type="AlphaFoldDB" id="A0A9K3NZF8"/>
<dbReference type="EMBL" id="MNCJ02000317">
    <property type="protein sequence ID" value="KAF5816878.1"/>
    <property type="molecule type" value="Genomic_DNA"/>
</dbReference>
<dbReference type="Proteomes" id="UP000215914">
    <property type="component" value="Unassembled WGS sequence"/>
</dbReference>
<dbReference type="Gramene" id="mRNA:HanXRQr2_Chr02g0046481">
    <property type="protein sequence ID" value="CDS:HanXRQr2_Chr02g0046481.1"/>
    <property type="gene ID" value="HanXRQr2_Chr02g0046481"/>
</dbReference>
<evidence type="ECO:0000313" key="1">
    <source>
        <dbReference type="EMBL" id="KAF5816878.1"/>
    </source>
</evidence>